<proteinExistence type="predicted"/>
<evidence type="ECO:0000313" key="1">
    <source>
        <dbReference type="EMBL" id="KAK7939993.1"/>
    </source>
</evidence>
<comment type="caution">
    <text evidence="1">The sequence shown here is derived from an EMBL/GenBank/DDBJ whole genome shotgun (WGS) entry which is preliminary data.</text>
</comment>
<gene>
    <name evidence="1" type="ORF">WMY93_003319</name>
</gene>
<keyword evidence="2" id="KW-1185">Reference proteome</keyword>
<sequence length="156" mass="17754">MLSGPLEIAQPDVNPARHSTEFKREKHRGHSEDRIVVILVATLMLVYYCEFTDTFRPALQGFTCRDPELSKPYPGPEQGSRVQPVILYSVVGGLPVVLYTQTKFSSPETTMTHMFMLYFLNYKTTKKQRLLKGKMAPSTVERTNPNAMLDAFHKVT</sequence>
<evidence type="ECO:0000313" key="2">
    <source>
        <dbReference type="Proteomes" id="UP001460270"/>
    </source>
</evidence>
<reference evidence="2" key="1">
    <citation type="submission" date="2024-04" db="EMBL/GenBank/DDBJ databases">
        <title>Salinicola lusitanus LLJ914,a marine bacterium isolated from the Okinawa Trough.</title>
        <authorList>
            <person name="Li J."/>
        </authorList>
    </citation>
    <scope>NUCLEOTIDE SEQUENCE [LARGE SCALE GENOMIC DNA]</scope>
</reference>
<name>A0AAW0PVT1_9GOBI</name>
<accession>A0AAW0PVT1</accession>
<dbReference type="AlphaFoldDB" id="A0AAW0PVT1"/>
<dbReference type="EMBL" id="JBBPFD010000002">
    <property type="protein sequence ID" value="KAK7939993.1"/>
    <property type="molecule type" value="Genomic_DNA"/>
</dbReference>
<protein>
    <submittedName>
        <fullName evidence="1">Uncharacterized protein</fullName>
    </submittedName>
</protein>
<organism evidence="1 2">
    <name type="scientific">Mugilogobius chulae</name>
    <name type="common">yellowstripe goby</name>
    <dbReference type="NCBI Taxonomy" id="88201"/>
    <lineage>
        <taxon>Eukaryota</taxon>
        <taxon>Metazoa</taxon>
        <taxon>Chordata</taxon>
        <taxon>Craniata</taxon>
        <taxon>Vertebrata</taxon>
        <taxon>Euteleostomi</taxon>
        <taxon>Actinopterygii</taxon>
        <taxon>Neopterygii</taxon>
        <taxon>Teleostei</taxon>
        <taxon>Neoteleostei</taxon>
        <taxon>Acanthomorphata</taxon>
        <taxon>Gobiaria</taxon>
        <taxon>Gobiiformes</taxon>
        <taxon>Gobioidei</taxon>
        <taxon>Gobiidae</taxon>
        <taxon>Gobionellinae</taxon>
        <taxon>Mugilogobius</taxon>
    </lineage>
</organism>
<dbReference type="Proteomes" id="UP001460270">
    <property type="component" value="Unassembled WGS sequence"/>
</dbReference>